<accession>B4VZ70</accession>
<dbReference type="Proteomes" id="UP000003835">
    <property type="component" value="Unassembled WGS sequence"/>
</dbReference>
<organism evidence="1 2">
    <name type="scientific">Coleofasciculus chthonoplastes PCC 7420</name>
    <dbReference type="NCBI Taxonomy" id="118168"/>
    <lineage>
        <taxon>Bacteria</taxon>
        <taxon>Bacillati</taxon>
        <taxon>Cyanobacteriota</taxon>
        <taxon>Cyanophyceae</taxon>
        <taxon>Coleofasciculales</taxon>
        <taxon>Coleofasciculaceae</taxon>
        <taxon>Coleofasciculus</taxon>
    </lineage>
</organism>
<reference evidence="1 2" key="1">
    <citation type="submission" date="2008-07" db="EMBL/GenBank/DDBJ databases">
        <authorList>
            <person name="Tandeau de Marsac N."/>
            <person name="Ferriera S."/>
            <person name="Johnson J."/>
            <person name="Kravitz S."/>
            <person name="Beeson K."/>
            <person name="Sutton G."/>
            <person name="Rogers Y.-H."/>
            <person name="Friedman R."/>
            <person name="Frazier M."/>
            <person name="Venter J.C."/>
        </authorList>
    </citation>
    <scope>NUCLEOTIDE SEQUENCE [LARGE SCALE GENOMIC DNA]</scope>
    <source>
        <strain evidence="1 2">PCC 7420</strain>
    </source>
</reference>
<proteinExistence type="predicted"/>
<name>B4VZ70_9CYAN</name>
<dbReference type="EMBL" id="DS989861">
    <property type="protein sequence ID" value="EDX72780.1"/>
    <property type="molecule type" value="Genomic_DNA"/>
</dbReference>
<dbReference type="STRING" id="118168.MC7420_3226"/>
<evidence type="ECO:0000313" key="1">
    <source>
        <dbReference type="EMBL" id="EDX72780.1"/>
    </source>
</evidence>
<dbReference type="AlphaFoldDB" id="B4VZ70"/>
<evidence type="ECO:0000313" key="2">
    <source>
        <dbReference type="Proteomes" id="UP000003835"/>
    </source>
</evidence>
<keyword evidence="2" id="KW-1185">Reference proteome</keyword>
<gene>
    <name evidence="1" type="ORF">MC7420_3226</name>
</gene>
<dbReference type="HOGENOM" id="CLU_3342492_0_0_3"/>
<protein>
    <submittedName>
        <fullName evidence="1">Uncharacterized protein</fullName>
    </submittedName>
</protein>
<sequence>MRQTIAFWQELKLTPMKACASQNRKIYSTILAMPRQW</sequence>